<reference evidence="3" key="2">
    <citation type="submission" date="2020-09" db="EMBL/GenBank/DDBJ databases">
        <authorList>
            <person name="Sun Q."/>
            <person name="Zhou Y."/>
        </authorList>
    </citation>
    <scope>NUCLEOTIDE SEQUENCE</scope>
    <source>
        <strain evidence="3">CGMCC 1.16012</strain>
    </source>
</reference>
<dbReference type="RefSeq" id="WP_158221849.1">
    <property type="nucleotide sequence ID" value="NZ_NSBU01000004.1"/>
</dbReference>
<name>A0A917EMW4_9RHOB</name>
<keyword evidence="2" id="KW-0732">Signal</keyword>
<organism evidence="3 4">
    <name type="scientific">Actibacterium pelagium</name>
    <dbReference type="NCBI Taxonomy" id="2029103"/>
    <lineage>
        <taxon>Bacteria</taxon>
        <taxon>Pseudomonadati</taxon>
        <taxon>Pseudomonadota</taxon>
        <taxon>Alphaproteobacteria</taxon>
        <taxon>Rhodobacterales</taxon>
        <taxon>Roseobacteraceae</taxon>
        <taxon>Actibacterium</taxon>
    </lineage>
</organism>
<evidence type="ECO:0000313" key="4">
    <source>
        <dbReference type="Proteomes" id="UP000606730"/>
    </source>
</evidence>
<dbReference type="AlphaFoldDB" id="A0A917EMW4"/>
<evidence type="ECO:0000256" key="2">
    <source>
        <dbReference type="SAM" id="SignalP"/>
    </source>
</evidence>
<accession>A0A917EMW4</accession>
<evidence type="ECO:0000256" key="1">
    <source>
        <dbReference type="SAM" id="MobiDB-lite"/>
    </source>
</evidence>
<reference evidence="3" key="1">
    <citation type="journal article" date="2014" name="Int. J. Syst. Evol. Microbiol.">
        <title>Complete genome sequence of Corynebacterium casei LMG S-19264T (=DSM 44701T), isolated from a smear-ripened cheese.</title>
        <authorList>
            <consortium name="US DOE Joint Genome Institute (JGI-PGF)"/>
            <person name="Walter F."/>
            <person name="Albersmeier A."/>
            <person name="Kalinowski J."/>
            <person name="Ruckert C."/>
        </authorList>
    </citation>
    <scope>NUCLEOTIDE SEQUENCE</scope>
    <source>
        <strain evidence="3">CGMCC 1.16012</strain>
    </source>
</reference>
<feature type="region of interest" description="Disordered" evidence="1">
    <location>
        <begin position="19"/>
        <end position="54"/>
    </location>
</feature>
<proteinExistence type="predicted"/>
<protein>
    <submittedName>
        <fullName evidence="3">Uncharacterized protein</fullName>
    </submittedName>
</protein>
<dbReference type="EMBL" id="BMKN01000002">
    <property type="protein sequence ID" value="GGE57891.1"/>
    <property type="molecule type" value="Genomic_DNA"/>
</dbReference>
<feature type="chain" id="PRO_5037295284" evidence="2">
    <location>
        <begin position="21"/>
        <end position="54"/>
    </location>
</feature>
<sequence length="54" mass="5467">MKYIPIMILALSSFSTAALAGKPQAGDSPRPGITFDGETGGGANRDNFPGGGKK</sequence>
<feature type="compositionally biased region" description="Gly residues" evidence="1">
    <location>
        <begin position="38"/>
        <end position="54"/>
    </location>
</feature>
<evidence type="ECO:0000313" key="3">
    <source>
        <dbReference type="EMBL" id="GGE57891.1"/>
    </source>
</evidence>
<feature type="signal peptide" evidence="2">
    <location>
        <begin position="1"/>
        <end position="20"/>
    </location>
</feature>
<gene>
    <name evidence="3" type="ORF">GCM10011517_27120</name>
</gene>
<comment type="caution">
    <text evidence="3">The sequence shown here is derived from an EMBL/GenBank/DDBJ whole genome shotgun (WGS) entry which is preliminary data.</text>
</comment>
<keyword evidence="4" id="KW-1185">Reference proteome</keyword>
<dbReference type="Proteomes" id="UP000606730">
    <property type="component" value="Unassembled WGS sequence"/>
</dbReference>